<feature type="domain" description="ABC transporter substrate-binding protein PnrA-like" evidence="2">
    <location>
        <begin position="2"/>
        <end position="273"/>
    </location>
</feature>
<evidence type="ECO:0000259" key="2">
    <source>
        <dbReference type="Pfam" id="PF02608"/>
    </source>
</evidence>
<evidence type="ECO:0000313" key="4">
    <source>
        <dbReference type="Proteomes" id="UP000636505"/>
    </source>
</evidence>
<evidence type="ECO:0000313" key="3">
    <source>
        <dbReference type="EMBL" id="MBE9080445.1"/>
    </source>
</evidence>
<protein>
    <submittedName>
        <fullName evidence="3">BMP family ABC transporter substrate-binding protein</fullName>
    </submittedName>
</protein>
<evidence type="ECO:0000256" key="1">
    <source>
        <dbReference type="ARBA" id="ARBA00022729"/>
    </source>
</evidence>
<dbReference type="AlphaFoldDB" id="A0A8J7ATS4"/>
<name>A0A8J7ATS4_9CYAN</name>
<dbReference type="Proteomes" id="UP000636505">
    <property type="component" value="Unassembled WGS sequence"/>
</dbReference>
<keyword evidence="1" id="KW-0732">Signal</keyword>
<dbReference type="Gene3D" id="3.40.50.2300">
    <property type="match status" value="2"/>
</dbReference>
<proteinExistence type="predicted"/>
<organism evidence="3 4">
    <name type="scientific">Vasconcelosia minhoensis LEGE 07310</name>
    <dbReference type="NCBI Taxonomy" id="915328"/>
    <lineage>
        <taxon>Bacteria</taxon>
        <taxon>Bacillati</taxon>
        <taxon>Cyanobacteriota</taxon>
        <taxon>Cyanophyceae</taxon>
        <taxon>Nodosilineales</taxon>
        <taxon>Cymatolegaceae</taxon>
        <taxon>Vasconcelosia</taxon>
        <taxon>Vasconcelosia minhoensis</taxon>
    </lineage>
</organism>
<dbReference type="GO" id="GO:0005886">
    <property type="term" value="C:plasma membrane"/>
    <property type="evidence" value="ECO:0007669"/>
    <property type="project" value="InterPro"/>
</dbReference>
<accession>A0A8J7ATS4</accession>
<gene>
    <name evidence="3" type="ORF">IQ241_24695</name>
</gene>
<dbReference type="InterPro" id="IPR003760">
    <property type="entry name" value="PnrA-like"/>
</dbReference>
<comment type="caution">
    <text evidence="3">The sequence shown here is derived from an EMBL/GenBank/DDBJ whole genome shotgun (WGS) entry which is preliminary data.</text>
</comment>
<dbReference type="PANTHER" id="PTHR43208">
    <property type="entry name" value="ABC TRANSPORTER SUBSTRATE-BINDING PROTEIN"/>
    <property type="match status" value="1"/>
</dbReference>
<dbReference type="Pfam" id="PF02608">
    <property type="entry name" value="Bmp"/>
    <property type="match status" value="1"/>
</dbReference>
<keyword evidence="4" id="KW-1185">Reference proteome</keyword>
<dbReference type="CDD" id="cd19963">
    <property type="entry name" value="PBP1_BMP-like"/>
    <property type="match status" value="1"/>
</dbReference>
<sequence length="317" mass="34458">MGYNYSMDLGRQYVEANFEGVETTYFDNIPETADVARVMERLIQEDHKIIFATSYGYLDYAIEVGNQYPDVRILHAGGLKTSDTVGTYWADSDDAMYLAGMVAGSVTQTNRLGFIGAFQIPQILRTINAFTLGAQSINPNITTTVVWTGAWLDPAKEAEAANSLIDSDIDVIAGQVDSPLTYSETAEKRGVYVIGKDVDISDRVPQAWLTGASWNWGPMMTQLVEEINAGTWEPTHVRGSLKGGDVVLDPFGAAVSEATKEQVLAEKEAIISGEKVVWEGPLVKQDDTVAVPGGKAMEIDEIETMDYLIKGVIGPAS</sequence>
<dbReference type="InterPro" id="IPR052910">
    <property type="entry name" value="ABC-Purine-Binding"/>
</dbReference>
<dbReference type="EMBL" id="JADEXG010000119">
    <property type="protein sequence ID" value="MBE9080445.1"/>
    <property type="molecule type" value="Genomic_DNA"/>
</dbReference>
<dbReference type="PANTHER" id="PTHR43208:SF1">
    <property type="entry name" value="ABC TRANSPORTER SUBSTRATE-BINDING PROTEIN"/>
    <property type="match status" value="1"/>
</dbReference>
<reference evidence="3" key="1">
    <citation type="submission" date="2020-10" db="EMBL/GenBank/DDBJ databases">
        <authorList>
            <person name="Castelo-Branco R."/>
            <person name="Eusebio N."/>
            <person name="Adriana R."/>
            <person name="Vieira A."/>
            <person name="Brugerolle De Fraissinette N."/>
            <person name="Rezende De Castro R."/>
            <person name="Schneider M.P."/>
            <person name="Vasconcelos V."/>
            <person name="Leao P.N."/>
        </authorList>
    </citation>
    <scope>NUCLEOTIDE SEQUENCE</scope>
    <source>
        <strain evidence="3">LEGE 07310</strain>
    </source>
</reference>